<proteinExistence type="predicted"/>
<dbReference type="Pfam" id="PF00535">
    <property type="entry name" value="Glycos_transf_2"/>
    <property type="match status" value="3"/>
</dbReference>
<organism evidence="4 5">
    <name type="scientific">Candidatus Accumulibacter contiguus</name>
    <dbReference type="NCBI Taxonomy" id="2954381"/>
    <lineage>
        <taxon>Bacteria</taxon>
        <taxon>Pseudomonadati</taxon>
        <taxon>Pseudomonadota</taxon>
        <taxon>Betaproteobacteria</taxon>
        <taxon>Candidatus Accumulibacter</taxon>
    </lineage>
</organism>
<dbReference type="InterPro" id="IPR029044">
    <property type="entry name" value="Nucleotide-diphossugar_trans"/>
</dbReference>
<feature type="coiled-coil region" evidence="1">
    <location>
        <begin position="344"/>
        <end position="392"/>
    </location>
</feature>
<dbReference type="PANTHER" id="PTHR43685:SF2">
    <property type="entry name" value="GLYCOSYLTRANSFERASE 2-LIKE DOMAIN-CONTAINING PROTEIN"/>
    <property type="match status" value="1"/>
</dbReference>
<feature type="region of interest" description="Disordered" evidence="2">
    <location>
        <begin position="1"/>
        <end position="36"/>
    </location>
</feature>
<dbReference type="InterPro" id="IPR001173">
    <property type="entry name" value="Glyco_trans_2-like"/>
</dbReference>
<feature type="domain" description="Glycosyltransferase 2-like" evidence="3">
    <location>
        <begin position="767"/>
        <end position="944"/>
    </location>
</feature>
<dbReference type="CDD" id="cd04184">
    <property type="entry name" value="GT2_RfbC_Mx_like"/>
    <property type="match status" value="1"/>
</dbReference>
<gene>
    <name evidence="4" type="ORF">E4Q08_12935</name>
</gene>
<evidence type="ECO:0000313" key="5">
    <source>
        <dbReference type="Proteomes" id="UP000886469"/>
    </source>
</evidence>
<feature type="domain" description="Glycosyltransferase 2-like" evidence="3">
    <location>
        <begin position="507"/>
        <end position="604"/>
    </location>
</feature>
<dbReference type="Gene3D" id="1.20.5.340">
    <property type="match status" value="1"/>
</dbReference>
<keyword evidence="1" id="KW-0175">Coiled coil</keyword>
<evidence type="ECO:0000313" key="4">
    <source>
        <dbReference type="EMBL" id="NMQ06091.1"/>
    </source>
</evidence>
<dbReference type="SUPFAM" id="SSF53448">
    <property type="entry name" value="Nucleotide-diphospho-sugar transferases"/>
    <property type="match status" value="3"/>
</dbReference>
<dbReference type="InterPro" id="IPR050834">
    <property type="entry name" value="Glycosyltransf_2"/>
</dbReference>
<reference evidence="4" key="1">
    <citation type="submission" date="2019-03" db="EMBL/GenBank/DDBJ databases">
        <title>Metabolic reconstructions from genomes of highly enriched 'Candidatus Accumulibacter' and 'Candidatus Competibacter' bioreactor populations.</title>
        <authorList>
            <person name="Annavajhala M.K."/>
            <person name="Welles L."/>
            <person name="Abbas B."/>
            <person name="Sorokin D."/>
            <person name="Park H."/>
            <person name="Van Loosdrecht M."/>
            <person name="Chandran K."/>
        </authorList>
    </citation>
    <scope>NUCLEOTIDE SEQUENCE</scope>
    <source>
        <strain evidence="4">SBR_L</strain>
    </source>
</reference>
<sequence>MPANAAVTPPDRMRTPRRPAAGEPWASSEFQPSSRISSNGRLYCLRPSDGESTLRCALRREKTAQNAHYWLKCAHAGHRACHLSMSHMSPLPEQERFSPLVSILIRSIKRMPLLQQALASLAGQSYSRIEILVVAALPGHPDMPAACGPHPLRLLPTDRPLHRCRAANAALEAANGAYLLFLDDDDWLLPDHLEKLAAALTDSPELLAAYTGVQPTDEDGQAKGAPFDLPFDELRLLAGNLMPLHAVLFRRQVIDLGCRFDENLDLFEDWDFWLQIARHSRFVHVPGVSACYRMHASSGVHAIAPSIGPAYTRVYEKWRHLWSEGQIAGIMAQVWNYPELQKRITGQEERITGQEERITRQEERIIGQQERITEQQRLIIQLEEQISALQWQVRTQGQVLDERQKHIEAIWRSSSWRITRPLRGVRKAITYLPLLNQAVRNPTRAWRFLQRAALQTRDWQELQQSLDGKVRAGTDYHTWISRFEPAPESYPRLRQIADSWQQPPLISVLMPTYNSDVALLEAAIDSVLGQVYPHWQLCVADDASDSPAIKALLERHAAADPRIQVIFRPVNGHISAASNSALALASGDFVALLDHDDLLHPLALWFVAQCAIEHPEAGLIYTDEDKLAPDGQRCGPYFKCDFNYELFLAQNMLSHLGCYRRSLLNEIGGFREGFEGSQDYDLALRSMERLRPDQMVHIPRVLYHWRIVTGSTASDIGEKPYALTAAQRALSEHLQRRGIAAEVMPAPEIHLHTRVRFPVPTPAPLLSIIIPTRDRANLLRLCIESIRMRSTYVPYEIIVIDHGSEDADTRQWLDRLRQSGIGVLQADGECNFSRFNNQAAAQAQGSLLCLMHDDIEIITPGWLEEMVSFAVQDGVGAVGARLWNPGQRLQHGGVILGIGGVAGNSFLNFERGNVGYFGRAALHQSLSAVSSACMVVRKSVFEEVGGFDERLALTFHDIDFCLRIRQAGYRNVWTPYAEMLHYESASQEQETRPEARFAPEVAFMQDRWADELAADPAYSPNLTLDANDFSLAWPPRIADPCELGVWYR</sequence>
<comment type="caution">
    <text evidence="4">The sequence shown here is derived from an EMBL/GenBank/DDBJ whole genome shotgun (WGS) entry which is preliminary data.</text>
</comment>
<dbReference type="Proteomes" id="UP000886469">
    <property type="component" value="Unassembled WGS sequence"/>
</dbReference>
<name>A0ABX1TAU9_9PROT</name>
<accession>A0ABX1TAU9</accession>
<dbReference type="CDD" id="cd04186">
    <property type="entry name" value="GT_2_like_c"/>
    <property type="match status" value="1"/>
</dbReference>
<evidence type="ECO:0000256" key="1">
    <source>
        <dbReference type="SAM" id="Coils"/>
    </source>
</evidence>
<dbReference type="EMBL" id="SPMX01000036">
    <property type="protein sequence ID" value="NMQ06091.1"/>
    <property type="molecule type" value="Genomic_DNA"/>
</dbReference>
<feature type="domain" description="Glycosyltransferase 2-like" evidence="3">
    <location>
        <begin position="103"/>
        <end position="223"/>
    </location>
</feature>
<evidence type="ECO:0000256" key="2">
    <source>
        <dbReference type="SAM" id="MobiDB-lite"/>
    </source>
</evidence>
<dbReference type="PANTHER" id="PTHR43685">
    <property type="entry name" value="GLYCOSYLTRANSFERASE"/>
    <property type="match status" value="1"/>
</dbReference>
<protein>
    <submittedName>
        <fullName evidence="4">Glycosyltransferase</fullName>
    </submittedName>
</protein>
<evidence type="ECO:0000259" key="3">
    <source>
        <dbReference type="Pfam" id="PF00535"/>
    </source>
</evidence>
<keyword evidence="5" id="KW-1185">Reference proteome</keyword>
<dbReference type="Gene3D" id="3.90.550.10">
    <property type="entry name" value="Spore Coat Polysaccharide Biosynthesis Protein SpsA, Chain A"/>
    <property type="match status" value="3"/>
</dbReference>